<keyword evidence="5" id="KW-0808">Transferase</keyword>
<dbReference type="GeneID" id="175744"/>
<evidence type="ECO:0000313" key="5">
    <source>
        <dbReference type="EMBL" id="CCD73954.2"/>
    </source>
</evidence>
<evidence type="ECO:0000259" key="4">
    <source>
        <dbReference type="PROSITE" id="PS50011"/>
    </source>
</evidence>
<dbReference type="PROSITE" id="PS00109">
    <property type="entry name" value="PROTEIN_KINASE_TYR"/>
    <property type="match status" value="1"/>
</dbReference>
<keyword evidence="5" id="KW-0418">Kinase</keyword>
<dbReference type="Proteomes" id="UP000001940">
    <property type="component" value="Chromosome III"/>
</dbReference>
<keyword evidence="3" id="KW-0547">Nucleotide-binding</keyword>
<dbReference type="KEGG" id="cel:CELE_W03A5.1"/>
<proteinExistence type="predicted"/>
<dbReference type="PANTHER" id="PTHR24416">
    <property type="entry name" value="TYROSINE-PROTEIN KINASE RECEPTOR"/>
    <property type="match status" value="1"/>
</dbReference>
<dbReference type="GO" id="GO:0005886">
    <property type="term" value="C:plasma membrane"/>
    <property type="evidence" value="ECO:0000318"/>
    <property type="project" value="GO_Central"/>
</dbReference>
<comment type="subcellular location">
    <subcellularLocation>
        <location evidence="1">Membrane</location>
        <topology evidence="1">Single-pass membrane protein</topology>
    </subcellularLocation>
</comment>
<dbReference type="PROSITE" id="PS00107">
    <property type="entry name" value="PROTEIN_KINASE_ATP"/>
    <property type="match status" value="1"/>
</dbReference>
<keyword evidence="6" id="KW-1185">Reference proteome</keyword>
<comment type="catalytic activity">
    <reaction evidence="2">
        <text>L-tyrosyl-[protein] + ATP = O-phospho-L-tyrosyl-[protein] + ADP + H(+)</text>
        <dbReference type="Rhea" id="RHEA:10596"/>
        <dbReference type="Rhea" id="RHEA-COMP:10136"/>
        <dbReference type="Rhea" id="RHEA-COMP:20101"/>
        <dbReference type="ChEBI" id="CHEBI:15378"/>
        <dbReference type="ChEBI" id="CHEBI:30616"/>
        <dbReference type="ChEBI" id="CHEBI:46858"/>
        <dbReference type="ChEBI" id="CHEBI:61978"/>
        <dbReference type="ChEBI" id="CHEBI:456216"/>
        <dbReference type="EC" id="2.7.10.1"/>
    </reaction>
</comment>
<dbReference type="OMA" id="MKSEQWA"/>
<dbReference type="Gene3D" id="1.10.510.10">
    <property type="entry name" value="Transferase(Phosphotransferase) domain 1"/>
    <property type="match status" value="1"/>
</dbReference>
<gene>
    <name evidence="5" type="ORF">CELE_W03A5.1</name>
    <name evidence="5 7" type="ORF">W03A5.1</name>
</gene>
<dbReference type="PaxDb" id="6239-W03A5.1"/>
<reference evidence="5 6" key="1">
    <citation type="journal article" date="1998" name="Science">
        <title>Genome sequence of the nematode C. elegans: a platform for investigating biology.</title>
        <authorList>
            <consortium name="The C. elegans sequencing consortium"/>
            <person name="Sulson J.E."/>
            <person name="Waterston R."/>
        </authorList>
    </citation>
    <scope>NUCLEOTIDE SEQUENCE [LARGE SCALE GENOMIC DNA]</scope>
    <source>
        <strain evidence="5 6">Bristol N2</strain>
    </source>
</reference>
<dbReference type="HOGENOM" id="CLU_344600_0_0_1"/>
<dbReference type="UCSC" id="W03A5.1">
    <property type="organism name" value="c. elegans"/>
</dbReference>
<name>Q23136_CAEEL</name>
<dbReference type="InParanoid" id="Q23136"/>
<dbReference type="InterPro" id="IPR000719">
    <property type="entry name" value="Prot_kinase_dom"/>
</dbReference>
<dbReference type="GO" id="GO:0043235">
    <property type="term" value="C:receptor complex"/>
    <property type="evidence" value="ECO:0000318"/>
    <property type="project" value="GO_Central"/>
</dbReference>
<accession>Q23136</accession>
<dbReference type="AGR" id="WB:WBGene00020966"/>
<dbReference type="SMR" id="Q23136"/>
<protein>
    <submittedName>
        <fullName evidence="5">Protein kinase domain-containing protein</fullName>
    </submittedName>
</protein>
<dbReference type="InterPro" id="IPR008266">
    <property type="entry name" value="Tyr_kinase_AS"/>
</dbReference>
<sequence>MSRPPLGDPAIGLQRNEVFLLPTRLIASNRDLEEDLSDVSFEEGILEEAIVDEMFTKEHEGTKVGKEKFPKEPTMIEMLDRLGDRLGYDIDGRDSLDDDELFDTFKEASGFSPIIYCGESYEMECIALWDYFGGNNYDGLNVHAGDVVNVVAEEYQVRVFEKEGTPTYIQMPFQWSLARWMSERSINPYLGLIPSHYIVSKQFYDDHPLLFKWSVWYHGNAEIHEVVRKLYSDRSALCAGLFAIFSPAWLNIDLDEHRCFFLMILTERDKGQDDKLEELIKIERQNYGIMANAVNYFYGEMLPQNVKKERTTKMQCIDFMSEIQTTPFEPAIVTIHRSSLGHYELMGKRYDTLYDLVHHLSTDRSALPHKLVYCRSSPSVVGRNFVPPPTPRFQKDLRCQPMAIEQWAATHFDDVTRRFECGEKTLFATKTVFDGEKKHHERLKNRLNLSKEEKELVSSYMKNQGPQKKWENMPLHETSIRINSLFYVDGKKIDCGTDQIGKGAFGTVKKGKFRNSLGESVPVAVKKLGLRESSKDERNPAFSEMEILEMVAHPNIVFYYGFSISGDEQALYLLFELMDTSLDKFIDKSDAILSENERLDILAQICRGMSFLHTRTPSIVHGDLAARNVLLKKHPVYIKKYICKITDLGLAKTCLDELYTSYDDPTKIPFKWLPPEVLGSRTLSLKTDIWAFGIVCFEVCDKVGEPYGACVPTSNLCQYLTDGYVHEKGLHMSDTIYNIALDCMRQHPIERPSFAELVDQFLDHLIENDGEDVLKLKAREKIIAEKMRKERMLTGLGKLLAED</sequence>
<evidence type="ECO:0000256" key="1">
    <source>
        <dbReference type="ARBA" id="ARBA00004167"/>
    </source>
</evidence>
<dbReference type="CTD" id="175744"/>
<evidence type="ECO:0000313" key="7">
    <source>
        <dbReference type="WormBase" id="W03A5.1"/>
    </source>
</evidence>
<dbReference type="WormBase" id="W03A5.1">
    <property type="protein sequence ID" value="CE47056"/>
    <property type="gene ID" value="WBGene00020966"/>
</dbReference>
<dbReference type="InterPro" id="IPR001245">
    <property type="entry name" value="Ser-Thr/Tyr_kinase_cat_dom"/>
</dbReference>
<feature type="domain" description="Protein kinase" evidence="4">
    <location>
        <begin position="494"/>
        <end position="762"/>
    </location>
</feature>
<dbReference type="PANTHER" id="PTHR24416:SF617">
    <property type="entry name" value="RET ONCOGENE, ISOFORM A"/>
    <property type="match status" value="1"/>
</dbReference>
<dbReference type="FunCoup" id="Q23136">
    <property type="interactions" value="226"/>
</dbReference>
<dbReference type="OrthoDB" id="4062651at2759"/>
<keyword evidence="3" id="KW-0067">ATP-binding</keyword>
<evidence type="ECO:0000256" key="2">
    <source>
        <dbReference type="ARBA" id="ARBA00051243"/>
    </source>
</evidence>
<dbReference type="eggNOG" id="KOG0200">
    <property type="taxonomic scope" value="Eukaryota"/>
</dbReference>
<dbReference type="PROSITE" id="PS50011">
    <property type="entry name" value="PROTEIN_KINASE_DOM"/>
    <property type="match status" value="1"/>
</dbReference>
<dbReference type="EMBL" id="BX284603">
    <property type="protein sequence ID" value="CCD73954.2"/>
    <property type="molecule type" value="Genomic_DNA"/>
</dbReference>
<dbReference type="Bgee" id="WBGene00020966">
    <property type="expression patterns" value="Expressed in adult organism and 1 other cell type or tissue"/>
</dbReference>
<dbReference type="SUPFAM" id="SSF56112">
    <property type="entry name" value="Protein kinase-like (PK-like)"/>
    <property type="match status" value="1"/>
</dbReference>
<feature type="binding site" evidence="3">
    <location>
        <position position="527"/>
    </location>
    <ligand>
        <name>ATP</name>
        <dbReference type="ChEBI" id="CHEBI:30616"/>
    </ligand>
</feature>
<dbReference type="Pfam" id="PF07714">
    <property type="entry name" value="PK_Tyr_Ser-Thr"/>
    <property type="match status" value="1"/>
</dbReference>
<evidence type="ECO:0000256" key="3">
    <source>
        <dbReference type="PROSITE-ProRule" id="PRU10141"/>
    </source>
</evidence>
<dbReference type="SUPFAM" id="SSF50044">
    <property type="entry name" value="SH3-domain"/>
    <property type="match status" value="1"/>
</dbReference>
<dbReference type="STRING" id="6239.W03A5.1.1"/>
<dbReference type="GO" id="GO:0007169">
    <property type="term" value="P:cell surface receptor protein tyrosine kinase signaling pathway"/>
    <property type="evidence" value="ECO:0000318"/>
    <property type="project" value="GO_Central"/>
</dbReference>
<dbReference type="InterPro" id="IPR036028">
    <property type="entry name" value="SH3-like_dom_sf"/>
</dbReference>
<organism evidence="5 6">
    <name type="scientific">Caenorhabditis elegans</name>
    <dbReference type="NCBI Taxonomy" id="6239"/>
    <lineage>
        <taxon>Eukaryota</taxon>
        <taxon>Metazoa</taxon>
        <taxon>Ecdysozoa</taxon>
        <taxon>Nematoda</taxon>
        <taxon>Chromadorea</taxon>
        <taxon>Rhabditida</taxon>
        <taxon>Rhabditina</taxon>
        <taxon>Rhabditomorpha</taxon>
        <taxon>Rhabditoidea</taxon>
        <taxon>Rhabditidae</taxon>
        <taxon>Peloderinae</taxon>
        <taxon>Caenorhabditis</taxon>
    </lineage>
</organism>
<dbReference type="InterPro" id="IPR017441">
    <property type="entry name" value="Protein_kinase_ATP_BS"/>
</dbReference>
<dbReference type="AlphaFoldDB" id="Q23136"/>
<dbReference type="GO" id="GO:0005524">
    <property type="term" value="F:ATP binding"/>
    <property type="evidence" value="ECO:0007669"/>
    <property type="project" value="UniProtKB-UniRule"/>
</dbReference>
<dbReference type="InterPro" id="IPR050122">
    <property type="entry name" value="RTK"/>
</dbReference>
<dbReference type="GO" id="GO:0004714">
    <property type="term" value="F:transmembrane receptor protein tyrosine kinase activity"/>
    <property type="evidence" value="ECO:0000318"/>
    <property type="project" value="GO_Central"/>
</dbReference>
<dbReference type="InterPro" id="IPR011009">
    <property type="entry name" value="Kinase-like_dom_sf"/>
</dbReference>
<dbReference type="PRINTS" id="PR00109">
    <property type="entry name" value="TYRKINASE"/>
</dbReference>
<evidence type="ECO:0000313" key="6">
    <source>
        <dbReference type="Proteomes" id="UP000001940"/>
    </source>
</evidence>
<dbReference type="RefSeq" id="NP_498153.3">
    <property type="nucleotide sequence ID" value="NM_065752.4"/>
</dbReference>
<dbReference type="CDD" id="cd00192">
    <property type="entry name" value="PTKc"/>
    <property type="match status" value="1"/>
</dbReference>